<keyword evidence="2" id="KW-1185">Reference proteome</keyword>
<sequence length="157" mass="16112">MADGKSASFKGRSSFTTKKLGFGSKHDGSSSPLSPGDAEGDGEPWGAGVPTGGGGAGPQRKLPPRSKSRFGRLRGGSDDEGDDDGLDLSDGDMESGGGESTEVESKLKTVPSIATDDFISYSTKAKKKKGDMSSLGGKSFTKLKKMMAAKPVSDAED</sequence>
<proteinExistence type="predicted"/>
<name>A0ACC3BYT8_PYRYE</name>
<evidence type="ECO:0000313" key="2">
    <source>
        <dbReference type="Proteomes" id="UP000798662"/>
    </source>
</evidence>
<dbReference type="Proteomes" id="UP000798662">
    <property type="component" value="Chromosome 1"/>
</dbReference>
<organism evidence="1 2">
    <name type="scientific">Pyropia yezoensis</name>
    <name type="common">Susabi-nori</name>
    <name type="synonym">Porphyra yezoensis</name>
    <dbReference type="NCBI Taxonomy" id="2788"/>
    <lineage>
        <taxon>Eukaryota</taxon>
        <taxon>Rhodophyta</taxon>
        <taxon>Bangiophyceae</taxon>
        <taxon>Bangiales</taxon>
        <taxon>Bangiaceae</taxon>
        <taxon>Pyropia</taxon>
    </lineage>
</organism>
<comment type="caution">
    <text evidence="1">The sequence shown here is derived from an EMBL/GenBank/DDBJ whole genome shotgun (WGS) entry which is preliminary data.</text>
</comment>
<protein>
    <submittedName>
        <fullName evidence="1">Uncharacterized protein</fullName>
    </submittedName>
</protein>
<reference evidence="1" key="1">
    <citation type="submission" date="2019-11" db="EMBL/GenBank/DDBJ databases">
        <title>Nori genome reveals adaptations in red seaweeds to the harsh intertidal environment.</title>
        <authorList>
            <person name="Wang D."/>
            <person name="Mao Y."/>
        </authorList>
    </citation>
    <scope>NUCLEOTIDE SEQUENCE</scope>
    <source>
        <tissue evidence="1">Gametophyte</tissue>
    </source>
</reference>
<dbReference type="EMBL" id="CM020618">
    <property type="protein sequence ID" value="KAK1862692.1"/>
    <property type="molecule type" value="Genomic_DNA"/>
</dbReference>
<accession>A0ACC3BYT8</accession>
<gene>
    <name evidence="1" type="ORF">I4F81_005260</name>
</gene>
<evidence type="ECO:0000313" key="1">
    <source>
        <dbReference type="EMBL" id="KAK1862692.1"/>
    </source>
</evidence>